<protein>
    <submittedName>
        <fullName evidence="1">Uncharacterized protein</fullName>
    </submittedName>
</protein>
<evidence type="ECO:0000313" key="1">
    <source>
        <dbReference type="EMBL" id="CAA9274431.1"/>
    </source>
</evidence>
<name>A0A6J4J9W7_9CHLR</name>
<organism evidence="1">
    <name type="scientific">uncultured Chloroflexia bacterium</name>
    <dbReference type="NCBI Taxonomy" id="1672391"/>
    <lineage>
        <taxon>Bacteria</taxon>
        <taxon>Bacillati</taxon>
        <taxon>Chloroflexota</taxon>
        <taxon>Chloroflexia</taxon>
        <taxon>environmental samples</taxon>
    </lineage>
</organism>
<dbReference type="EMBL" id="CADCTR010000964">
    <property type="protein sequence ID" value="CAA9274431.1"/>
    <property type="molecule type" value="Genomic_DNA"/>
</dbReference>
<sequence length="68" mass="7453">MKAGVVTLCSRFARTENYDGQLVSASVMGEFIDEGDHMGAFNTFLDQLEVKCAFLLAHASAPMRLSRP</sequence>
<reference evidence="1" key="1">
    <citation type="submission" date="2020-02" db="EMBL/GenBank/DDBJ databases">
        <authorList>
            <person name="Meier V. D."/>
        </authorList>
    </citation>
    <scope>NUCLEOTIDE SEQUENCE</scope>
    <source>
        <strain evidence="1">AVDCRST_MAG93</strain>
    </source>
</reference>
<dbReference type="AlphaFoldDB" id="A0A6J4J9W7"/>
<proteinExistence type="predicted"/>
<accession>A0A6J4J9W7</accession>
<gene>
    <name evidence="1" type="ORF">AVDCRST_MAG93-2809</name>
</gene>